<name>A0A816HLN0_ADIRI</name>
<dbReference type="Proteomes" id="UP000663828">
    <property type="component" value="Unassembled WGS sequence"/>
</dbReference>
<gene>
    <name evidence="1" type="ORF">XAT740_LOCUS63533</name>
</gene>
<sequence length="105" mass="12176">EHFRSSTLYHTVRIRDLEPQSLARSSNQKVSGHKYTNSSISEQYWAKSIQAPRVYDDFKSFSNKNKYRQVYFQANGPHTHIIRGGHALFEAYLAAYNAHEDIVLS</sequence>
<evidence type="ECO:0000313" key="2">
    <source>
        <dbReference type="Proteomes" id="UP000663828"/>
    </source>
</evidence>
<organism evidence="1 2">
    <name type="scientific">Adineta ricciae</name>
    <name type="common">Rotifer</name>
    <dbReference type="NCBI Taxonomy" id="249248"/>
    <lineage>
        <taxon>Eukaryota</taxon>
        <taxon>Metazoa</taxon>
        <taxon>Spiralia</taxon>
        <taxon>Gnathifera</taxon>
        <taxon>Rotifera</taxon>
        <taxon>Eurotatoria</taxon>
        <taxon>Bdelloidea</taxon>
        <taxon>Adinetida</taxon>
        <taxon>Adinetidae</taxon>
        <taxon>Adineta</taxon>
    </lineage>
</organism>
<proteinExistence type="predicted"/>
<dbReference type="EMBL" id="CAJNOR010019819">
    <property type="protein sequence ID" value="CAF1689970.1"/>
    <property type="molecule type" value="Genomic_DNA"/>
</dbReference>
<keyword evidence="2" id="KW-1185">Reference proteome</keyword>
<feature type="non-terminal residue" evidence="1">
    <location>
        <position position="1"/>
    </location>
</feature>
<comment type="caution">
    <text evidence="1">The sequence shown here is derived from an EMBL/GenBank/DDBJ whole genome shotgun (WGS) entry which is preliminary data.</text>
</comment>
<reference evidence="1" key="1">
    <citation type="submission" date="2021-02" db="EMBL/GenBank/DDBJ databases">
        <authorList>
            <person name="Nowell W R."/>
        </authorList>
    </citation>
    <scope>NUCLEOTIDE SEQUENCE</scope>
</reference>
<protein>
    <submittedName>
        <fullName evidence="1">Uncharacterized protein</fullName>
    </submittedName>
</protein>
<accession>A0A816HLN0</accession>
<dbReference type="AlphaFoldDB" id="A0A816HLN0"/>
<evidence type="ECO:0000313" key="1">
    <source>
        <dbReference type="EMBL" id="CAF1689970.1"/>
    </source>
</evidence>
<feature type="non-terminal residue" evidence="1">
    <location>
        <position position="105"/>
    </location>
</feature>